<reference evidence="2" key="1">
    <citation type="submission" date="2018-12" db="EMBL/GenBank/DDBJ databases">
        <authorList>
            <person name="Syme R.A."/>
            <person name="Farfan-Caceres L."/>
            <person name="Lichtenzveig J."/>
        </authorList>
    </citation>
    <scope>NUCLEOTIDE SEQUENCE</scope>
    <source>
        <strain evidence="2">Al4</strain>
    </source>
</reference>
<dbReference type="Proteomes" id="UP000651452">
    <property type="component" value="Unassembled WGS sequence"/>
</dbReference>
<feature type="compositionally biased region" description="Polar residues" evidence="1">
    <location>
        <begin position="41"/>
        <end position="55"/>
    </location>
</feature>
<keyword evidence="3" id="KW-1185">Reference proteome</keyword>
<dbReference type="OrthoDB" id="3790454at2759"/>
<evidence type="ECO:0000313" key="3">
    <source>
        <dbReference type="Proteomes" id="UP000651452"/>
    </source>
</evidence>
<reference evidence="2" key="2">
    <citation type="submission" date="2020-09" db="EMBL/GenBank/DDBJ databases">
        <title>Reference genome assembly for Australian Ascochyta lentis isolate Al4.</title>
        <authorList>
            <person name="Lee R.C."/>
            <person name="Farfan-Caceres L.M."/>
            <person name="Debler J.W."/>
            <person name="Williams A.H."/>
            <person name="Henares B.M."/>
        </authorList>
    </citation>
    <scope>NUCLEOTIDE SEQUENCE</scope>
    <source>
        <strain evidence="2">Al4</strain>
    </source>
</reference>
<dbReference type="AlphaFoldDB" id="A0A8H7MM94"/>
<protein>
    <submittedName>
        <fullName evidence="2">Uncharacterized protein</fullName>
    </submittedName>
</protein>
<proteinExistence type="predicted"/>
<dbReference type="EMBL" id="RZGK01000003">
    <property type="protein sequence ID" value="KAF9700420.1"/>
    <property type="molecule type" value="Genomic_DNA"/>
</dbReference>
<gene>
    <name evidence="2" type="ORF">EKO04_001589</name>
</gene>
<evidence type="ECO:0000256" key="1">
    <source>
        <dbReference type="SAM" id="MobiDB-lite"/>
    </source>
</evidence>
<comment type="caution">
    <text evidence="2">The sequence shown here is derived from an EMBL/GenBank/DDBJ whole genome shotgun (WGS) entry which is preliminary data.</text>
</comment>
<sequence>MTQLSRRNSRAHSILSEDQHPTPRPPPPLSRRGGTRGVRATSITSEAVPTETPQPTRIPPHYLLAPTVPSPFTGTLEASLDAILHWSRAQSANNGIANTLLRPVSTSTNWPAILSDSFGNTSILGAKLGRFFLQDFLFLVTRTLLPEQIAENRAAMARLYDKKKQLAIRLVLRYDMLREWCIGEGPVGRRDISVASLPPTDTAATSGEPVGGRGAIGSASGGGYGRRPLMRNIWATLIAAPEGGFTTHGVRERMKHYVTPLDAYLLLSDEEVEGWSDQTLVVRASQIVLQWQWLRQKNETLDEMESGGWEDLEGRAEECEWIAERREAAAAKGGKGGGEEGS</sequence>
<organism evidence="2 3">
    <name type="scientific">Ascochyta lentis</name>
    <dbReference type="NCBI Taxonomy" id="205686"/>
    <lineage>
        <taxon>Eukaryota</taxon>
        <taxon>Fungi</taxon>
        <taxon>Dikarya</taxon>
        <taxon>Ascomycota</taxon>
        <taxon>Pezizomycotina</taxon>
        <taxon>Dothideomycetes</taxon>
        <taxon>Pleosporomycetidae</taxon>
        <taxon>Pleosporales</taxon>
        <taxon>Pleosporineae</taxon>
        <taxon>Didymellaceae</taxon>
        <taxon>Ascochyta</taxon>
    </lineage>
</organism>
<name>A0A8H7MM94_9PLEO</name>
<feature type="region of interest" description="Disordered" evidence="1">
    <location>
        <begin position="1"/>
        <end position="60"/>
    </location>
</feature>
<evidence type="ECO:0000313" key="2">
    <source>
        <dbReference type="EMBL" id="KAF9700420.1"/>
    </source>
</evidence>
<accession>A0A8H7MM94</accession>